<gene>
    <name evidence="1" type="ORF">PMACD_LOCUS4809</name>
</gene>
<dbReference type="Proteomes" id="UP000663880">
    <property type="component" value="Unassembled WGS sequence"/>
</dbReference>
<evidence type="ECO:0000313" key="1">
    <source>
        <dbReference type="EMBL" id="CAF4824208.1"/>
    </source>
</evidence>
<name>A0A821QIF8_9NEOP</name>
<keyword evidence="2" id="KW-1185">Reference proteome</keyword>
<evidence type="ECO:0000313" key="2">
    <source>
        <dbReference type="Proteomes" id="UP000663880"/>
    </source>
</evidence>
<proteinExistence type="predicted"/>
<organism evidence="1 2">
    <name type="scientific">Pieris macdunnoughi</name>
    <dbReference type="NCBI Taxonomy" id="345717"/>
    <lineage>
        <taxon>Eukaryota</taxon>
        <taxon>Metazoa</taxon>
        <taxon>Ecdysozoa</taxon>
        <taxon>Arthropoda</taxon>
        <taxon>Hexapoda</taxon>
        <taxon>Insecta</taxon>
        <taxon>Pterygota</taxon>
        <taxon>Neoptera</taxon>
        <taxon>Endopterygota</taxon>
        <taxon>Lepidoptera</taxon>
        <taxon>Glossata</taxon>
        <taxon>Ditrysia</taxon>
        <taxon>Papilionoidea</taxon>
        <taxon>Pieridae</taxon>
        <taxon>Pierinae</taxon>
        <taxon>Pieris</taxon>
    </lineage>
</organism>
<dbReference type="EMBL" id="CAJOBZ010000008">
    <property type="protein sequence ID" value="CAF4824208.1"/>
    <property type="molecule type" value="Genomic_DNA"/>
</dbReference>
<comment type="caution">
    <text evidence="1">The sequence shown here is derived from an EMBL/GenBank/DDBJ whole genome shotgun (WGS) entry which is preliminary data.</text>
</comment>
<reference evidence="1" key="1">
    <citation type="submission" date="2021-02" db="EMBL/GenBank/DDBJ databases">
        <authorList>
            <person name="Steward A R."/>
        </authorList>
    </citation>
    <scope>NUCLEOTIDE SEQUENCE</scope>
</reference>
<protein>
    <submittedName>
        <fullName evidence="1">Uncharacterized protein</fullName>
    </submittedName>
</protein>
<accession>A0A821QIF8</accession>
<dbReference type="OrthoDB" id="2266637at2759"/>
<dbReference type="AlphaFoldDB" id="A0A821QIF8"/>
<sequence>MPRTNTVLKRQARKMVYDVNCFLKRESNELIDSLKQIQSEIDEATNTLFSHSDSNIVNLSQIRQTAEIIKAGNIKFNSMISELGKIQKRTAESTKTSIASVRNISNQAKSSDLITVFRTPGKTRSRTKPVTNIDNFDQVIKRTVHNFHKTNNELPTIGKLKKQLEDDINFKGLERSLRRIVKSLGFRWKNTENNRKVLIETSNIRLQRIEYLRKIKQYRQEGKPIVYTDESCVDSSHSSSKAWTDGTTKGLKKPISKGQRLSLSTQGLILGLYLMRC</sequence>